<gene>
    <name evidence="2" type="ORF">NDES1114_LOCUS23367</name>
</gene>
<name>A0A7S1MJ34_NEODS</name>
<reference evidence="2" key="1">
    <citation type="submission" date="2021-01" db="EMBL/GenBank/DDBJ databases">
        <authorList>
            <person name="Corre E."/>
            <person name="Pelletier E."/>
            <person name="Niang G."/>
            <person name="Scheremetjew M."/>
            <person name="Finn R."/>
            <person name="Kale V."/>
            <person name="Holt S."/>
            <person name="Cochrane G."/>
            <person name="Meng A."/>
            <person name="Brown T."/>
            <person name="Cohen L."/>
        </authorList>
    </citation>
    <scope>NUCLEOTIDE SEQUENCE</scope>
    <source>
        <strain evidence="2">CCAP 1951/1</strain>
    </source>
</reference>
<dbReference type="AlphaFoldDB" id="A0A7S1MJ34"/>
<accession>A0A7S1MJ34</accession>
<evidence type="ECO:0000313" key="2">
    <source>
        <dbReference type="EMBL" id="CAD9132701.1"/>
    </source>
</evidence>
<sequence length="391" mass="44113">MAGLLDAVANKVEAAADSVASAVAGAVEGPLLEAAKEAIKKETGADIDVETENVPDSWKVWMARTGINSIANSQTWAFLEESQWNQRKIDLWKERAIDKIVLSVNENPDDEDGWIVCMPEWEQGSKTLKLVFYPRAGNWESSNSWLEPGYKRWWNLSDEIVFGLQLYQLPGKCFYKSDWLDEFDDVDPDSVFPNGTKKYKRWFQFRHWIIYWYPRAMWGWNWAYTRKPPSLPDGSDFNLDAVLSCPSLPDFEMPKIKLPSLPDIELPDVSMPDVSLPDAPSMPDAPSLSAPSLGSMPSMPDRLKRPSGRWACHGFIELTDLKVKADGKDVILSNANVTHFWDKDGHIDTEKKEHQRFVLKATSDEQATSWKESLMESGVEEGDTGGCCTVA</sequence>
<feature type="region of interest" description="Disordered" evidence="1">
    <location>
        <begin position="272"/>
        <end position="300"/>
    </location>
</feature>
<dbReference type="EMBL" id="HBGF01034838">
    <property type="protein sequence ID" value="CAD9132701.1"/>
    <property type="molecule type" value="Transcribed_RNA"/>
</dbReference>
<organism evidence="2">
    <name type="scientific">Neobodo designis</name>
    <name type="common">Flagellated protozoan</name>
    <name type="synonym">Bodo designis</name>
    <dbReference type="NCBI Taxonomy" id="312471"/>
    <lineage>
        <taxon>Eukaryota</taxon>
        <taxon>Discoba</taxon>
        <taxon>Euglenozoa</taxon>
        <taxon>Kinetoplastea</taxon>
        <taxon>Metakinetoplastina</taxon>
        <taxon>Neobodonida</taxon>
        <taxon>Neobodo</taxon>
    </lineage>
</organism>
<proteinExistence type="predicted"/>
<evidence type="ECO:0000256" key="1">
    <source>
        <dbReference type="SAM" id="MobiDB-lite"/>
    </source>
</evidence>
<protein>
    <submittedName>
        <fullName evidence="2">Uncharacterized protein</fullName>
    </submittedName>
</protein>